<name>A0A5C3NSL7_9APHY</name>
<dbReference type="STRING" id="1314778.A0A5C3NSL7"/>
<proteinExistence type="predicted"/>
<dbReference type="Proteomes" id="UP000308197">
    <property type="component" value="Unassembled WGS sequence"/>
</dbReference>
<reference evidence="2 3" key="1">
    <citation type="journal article" date="2019" name="Nat. Ecol. Evol.">
        <title>Megaphylogeny resolves global patterns of mushroom evolution.</title>
        <authorList>
            <person name="Varga T."/>
            <person name="Krizsan K."/>
            <person name="Foldi C."/>
            <person name="Dima B."/>
            <person name="Sanchez-Garcia M."/>
            <person name="Sanchez-Ramirez S."/>
            <person name="Szollosi G.J."/>
            <person name="Szarkandi J.G."/>
            <person name="Papp V."/>
            <person name="Albert L."/>
            <person name="Andreopoulos W."/>
            <person name="Angelini C."/>
            <person name="Antonin V."/>
            <person name="Barry K.W."/>
            <person name="Bougher N.L."/>
            <person name="Buchanan P."/>
            <person name="Buyck B."/>
            <person name="Bense V."/>
            <person name="Catcheside P."/>
            <person name="Chovatia M."/>
            <person name="Cooper J."/>
            <person name="Damon W."/>
            <person name="Desjardin D."/>
            <person name="Finy P."/>
            <person name="Geml J."/>
            <person name="Haridas S."/>
            <person name="Hughes K."/>
            <person name="Justo A."/>
            <person name="Karasinski D."/>
            <person name="Kautmanova I."/>
            <person name="Kiss B."/>
            <person name="Kocsube S."/>
            <person name="Kotiranta H."/>
            <person name="LaButti K.M."/>
            <person name="Lechner B.E."/>
            <person name="Liimatainen K."/>
            <person name="Lipzen A."/>
            <person name="Lukacs Z."/>
            <person name="Mihaltcheva S."/>
            <person name="Morgado L.N."/>
            <person name="Niskanen T."/>
            <person name="Noordeloos M.E."/>
            <person name="Ohm R.A."/>
            <person name="Ortiz-Santana B."/>
            <person name="Ovrebo C."/>
            <person name="Racz N."/>
            <person name="Riley R."/>
            <person name="Savchenko A."/>
            <person name="Shiryaev A."/>
            <person name="Soop K."/>
            <person name="Spirin V."/>
            <person name="Szebenyi C."/>
            <person name="Tomsovsky M."/>
            <person name="Tulloss R.E."/>
            <person name="Uehling J."/>
            <person name="Grigoriev I.V."/>
            <person name="Vagvolgyi C."/>
            <person name="Papp T."/>
            <person name="Martin F.M."/>
            <person name="Miettinen O."/>
            <person name="Hibbett D.S."/>
            <person name="Nagy L.G."/>
        </authorList>
    </citation>
    <scope>NUCLEOTIDE SEQUENCE [LARGE SCALE GENOMIC DNA]</scope>
    <source>
        <strain evidence="2 3">HHB13444</strain>
    </source>
</reference>
<evidence type="ECO:0000256" key="1">
    <source>
        <dbReference type="SAM" id="MobiDB-lite"/>
    </source>
</evidence>
<evidence type="ECO:0000313" key="2">
    <source>
        <dbReference type="EMBL" id="TFK79557.1"/>
    </source>
</evidence>
<dbReference type="InParanoid" id="A0A5C3NSL7"/>
<dbReference type="EMBL" id="ML211998">
    <property type="protein sequence ID" value="TFK79557.1"/>
    <property type="molecule type" value="Genomic_DNA"/>
</dbReference>
<gene>
    <name evidence="2" type="ORF">K466DRAFT_570164</name>
</gene>
<protein>
    <submittedName>
        <fullName evidence="2">Uncharacterized protein</fullName>
    </submittedName>
</protein>
<evidence type="ECO:0000313" key="3">
    <source>
        <dbReference type="Proteomes" id="UP000308197"/>
    </source>
</evidence>
<organism evidence="2 3">
    <name type="scientific">Polyporus arcularius HHB13444</name>
    <dbReference type="NCBI Taxonomy" id="1314778"/>
    <lineage>
        <taxon>Eukaryota</taxon>
        <taxon>Fungi</taxon>
        <taxon>Dikarya</taxon>
        <taxon>Basidiomycota</taxon>
        <taxon>Agaricomycotina</taxon>
        <taxon>Agaricomycetes</taxon>
        <taxon>Polyporales</taxon>
        <taxon>Polyporaceae</taxon>
        <taxon>Polyporus</taxon>
    </lineage>
</organism>
<accession>A0A5C3NSL7</accession>
<sequence length="162" mass="18386">MAGCAARVEKAFQELGILTEAIKQEALDFVSTGRDFTTERDHSLRETFSEMTESNNAAEHKMKQLGQKQGQQLEARPTARGSCPAWVFVKRAPHQEQAAARRRDQVRQCCEELDQRRDVWSPGRCLDVNRKLQSGVTKNDSKFKHDPHPSVRPGTSIEESTY</sequence>
<keyword evidence="3" id="KW-1185">Reference proteome</keyword>
<dbReference type="AlphaFoldDB" id="A0A5C3NSL7"/>
<feature type="region of interest" description="Disordered" evidence="1">
    <location>
        <begin position="131"/>
        <end position="162"/>
    </location>
</feature>
<feature type="compositionally biased region" description="Basic and acidic residues" evidence="1">
    <location>
        <begin position="139"/>
        <end position="149"/>
    </location>
</feature>